<feature type="transmembrane region" description="Helical" evidence="1">
    <location>
        <begin position="36"/>
        <end position="55"/>
    </location>
</feature>
<feature type="transmembrane region" description="Helical" evidence="1">
    <location>
        <begin position="87"/>
        <end position="109"/>
    </location>
</feature>
<comment type="caution">
    <text evidence="2">The sequence shown here is derived from an EMBL/GenBank/DDBJ whole genome shotgun (WGS) entry which is preliminary data.</text>
</comment>
<evidence type="ECO:0008006" key="4">
    <source>
        <dbReference type="Google" id="ProtNLM"/>
    </source>
</evidence>
<dbReference type="RefSeq" id="WP_169261209.1">
    <property type="nucleotide sequence ID" value="NZ_WTVQ01000025.1"/>
</dbReference>
<dbReference type="Proteomes" id="UP000648984">
    <property type="component" value="Unassembled WGS sequence"/>
</dbReference>
<keyword evidence="3" id="KW-1185">Reference proteome</keyword>
<evidence type="ECO:0000256" key="1">
    <source>
        <dbReference type="SAM" id="Phobius"/>
    </source>
</evidence>
<keyword evidence="1" id="KW-0472">Membrane</keyword>
<feature type="transmembrane region" description="Helical" evidence="1">
    <location>
        <begin position="140"/>
        <end position="162"/>
    </location>
</feature>
<proteinExistence type="predicted"/>
<keyword evidence="1" id="KW-0812">Transmembrane</keyword>
<feature type="transmembrane region" description="Helical" evidence="1">
    <location>
        <begin position="62"/>
        <end position="81"/>
    </location>
</feature>
<name>A0ABX1QCD9_9RHOO</name>
<evidence type="ECO:0000313" key="3">
    <source>
        <dbReference type="Proteomes" id="UP000648984"/>
    </source>
</evidence>
<protein>
    <recommendedName>
        <fullName evidence="4">Transmembrane protein</fullName>
    </recommendedName>
</protein>
<accession>A0ABX1QCD9</accession>
<feature type="transmembrane region" description="Helical" evidence="1">
    <location>
        <begin position="168"/>
        <end position="187"/>
    </location>
</feature>
<gene>
    <name evidence="2" type="ORF">GPA25_14910</name>
</gene>
<feature type="transmembrane region" description="Helical" evidence="1">
    <location>
        <begin position="12"/>
        <end position="30"/>
    </location>
</feature>
<dbReference type="EMBL" id="WTVQ01000025">
    <property type="protein sequence ID" value="NMG76057.1"/>
    <property type="molecule type" value="Genomic_DNA"/>
</dbReference>
<evidence type="ECO:0000313" key="2">
    <source>
        <dbReference type="EMBL" id="NMG76057.1"/>
    </source>
</evidence>
<sequence>MKLDLAQAGRGLAIAIAVVAWAVAAHYTSALVDSSHWGAVLAMAPFVAVAGAFAWRSPRRPLMLGLLALATLALIAMWPTLARNVGWLYFVQHVATNTLLCIGFGRTLLGTRQPMCTQIAAVIHRELSPALVRYTRHVTLAWAVFFALMVTISVLLFAFGSLTAWSTFANLLTLPLVALMFAAEYAVRLWLLPEDRSSILDAIRAYRHSAPAASVTPPHSPTPYDQ</sequence>
<keyword evidence="1" id="KW-1133">Transmembrane helix</keyword>
<reference evidence="2 3" key="1">
    <citation type="submission" date="2019-12" db="EMBL/GenBank/DDBJ databases">
        <title>Comparative genomics gives insights into the taxonomy of the Azoarcus-Aromatoleum group and reveals separate origins of nif in the plant-associated Azoarcus and non-plant-associated Aromatoleum sub-groups.</title>
        <authorList>
            <person name="Lafos M."/>
            <person name="Maluk M."/>
            <person name="Batista M."/>
            <person name="Junghare M."/>
            <person name="Carmona M."/>
            <person name="Faoro H."/>
            <person name="Cruz L.M."/>
            <person name="Battistoni F."/>
            <person name="De Souza E."/>
            <person name="Pedrosa F."/>
            <person name="Chen W.-M."/>
            <person name="Poole P.S."/>
            <person name="Dixon R.A."/>
            <person name="James E.K."/>
        </authorList>
    </citation>
    <scope>NUCLEOTIDE SEQUENCE [LARGE SCALE GENOMIC DNA]</scope>
    <source>
        <strain evidence="2 3">22Lin</strain>
    </source>
</reference>
<organism evidence="2 3">
    <name type="scientific">Aromatoleum diolicum</name>
    <dbReference type="NCBI Taxonomy" id="75796"/>
    <lineage>
        <taxon>Bacteria</taxon>
        <taxon>Pseudomonadati</taxon>
        <taxon>Pseudomonadota</taxon>
        <taxon>Betaproteobacteria</taxon>
        <taxon>Rhodocyclales</taxon>
        <taxon>Rhodocyclaceae</taxon>
        <taxon>Aromatoleum</taxon>
    </lineage>
</organism>